<dbReference type="PANTHER" id="PTHR35580:SF1">
    <property type="entry name" value="PHYTASE-LIKE DOMAIN-CONTAINING PROTEIN"/>
    <property type="match status" value="1"/>
</dbReference>
<evidence type="ECO:0008006" key="3">
    <source>
        <dbReference type="Google" id="ProtNLM"/>
    </source>
</evidence>
<reference evidence="1 2" key="1">
    <citation type="journal article" date="2012" name="Gene">
        <title>Sequence of Leptospira santarosai serovar Shermani genome and prediction of virulence-associated genes.</title>
        <authorList>
            <person name="Chou L.F."/>
            <person name="Chen Y.T."/>
            <person name="Lu C.W."/>
            <person name="Ko Y.C."/>
            <person name="Tang C.Y."/>
            <person name="Pan M.J."/>
            <person name="Tian Y.C."/>
            <person name="Chiu C.H."/>
            <person name="Hung C.C."/>
            <person name="Yang C.W."/>
        </authorList>
    </citation>
    <scope>NUCLEOTIDE SEQUENCE [LARGE SCALE GENOMIC DNA]</scope>
    <source>
        <strain evidence="1">LT 821</strain>
    </source>
</reference>
<name>K8XZP0_9LEPT</name>
<accession>K8XZP0</accession>
<proteinExistence type="predicted"/>
<dbReference type="PATRIC" id="fig|758847.3.peg.2006"/>
<dbReference type="Proteomes" id="UP000035800">
    <property type="component" value="Chromosome I"/>
</dbReference>
<dbReference type="EMBL" id="CP006694">
    <property type="protein sequence ID" value="EKT86888.1"/>
    <property type="molecule type" value="Genomic_DNA"/>
</dbReference>
<reference evidence="1 2" key="2">
    <citation type="journal article" date="2014" name="Emerg. Microbes Infect.">
        <title>Potential impact on kidney infection: a whole-genome analysis of Leptospira santarosai serovar Shermani.</title>
        <authorList>
            <person name="Chou L.F."/>
            <person name="Chen T.W."/>
            <person name="Ko Y.C."/>
            <person name="Pan M.J."/>
            <person name="Tian Y.C."/>
            <person name="Chiu C.H."/>
            <person name="Tang P."/>
            <person name="Hung C.C."/>
            <person name="Yang C.W."/>
        </authorList>
    </citation>
    <scope>NUCLEOTIDE SEQUENCE</scope>
    <source>
        <strain evidence="1 2">LT 821</strain>
    </source>
</reference>
<dbReference type="InterPro" id="IPR010620">
    <property type="entry name" value="SBBP_repeat"/>
</dbReference>
<organism evidence="1 2">
    <name type="scientific">Leptospira santarosai serovar Shermani str. LT 821</name>
    <dbReference type="NCBI Taxonomy" id="758847"/>
    <lineage>
        <taxon>Bacteria</taxon>
        <taxon>Pseudomonadati</taxon>
        <taxon>Spirochaetota</taxon>
        <taxon>Spirochaetia</taxon>
        <taxon>Leptospirales</taxon>
        <taxon>Leptospiraceae</taxon>
        <taxon>Leptospira</taxon>
    </lineage>
</organism>
<gene>
    <name evidence="1" type="ORF">LSS_09578</name>
</gene>
<dbReference type="AlphaFoldDB" id="K8XZP0"/>
<dbReference type="STRING" id="758847.LSS_09578"/>
<evidence type="ECO:0000313" key="2">
    <source>
        <dbReference type="Proteomes" id="UP000035800"/>
    </source>
</evidence>
<evidence type="ECO:0000313" key="1">
    <source>
        <dbReference type="EMBL" id="EKT86888.1"/>
    </source>
</evidence>
<dbReference type="GeneID" id="29739791"/>
<dbReference type="PANTHER" id="PTHR35580">
    <property type="entry name" value="CELL SURFACE GLYCOPROTEIN (S-LAYER PROTEIN)-LIKE PROTEIN"/>
    <property type="match status" value="1"/>
</dbReference>
<dbReference type="KEGG" id="lst:LSS_09578"/>
<dbReference type="InterPro" id="IPR052918">
    <property type="entry name" value="Motility_Chemotaxis_Reg"/>
</dbReference>
<dbReference type="RefSeq" id="WP_004460265.1">
    <property type="nucleotide sequence ID" value="NZ_CP006694.1"/>
</dbReference>
<dbReference type="SUPFAM" id="SSF101898">
    <property type="entry name" value="NHL repeat"/>
    <property type="match status" value="2"/>
</dbReference>
<sequence>MNSKYQFLRKGTLCFLILFIIAQCKHEKKNSNEENLFLLQLLFGFSFPGPKAEWTRLAGIVSKTTVSNATTSDSSNNVYVTGYTTGNLDGQPLTGIQDSFIIKYNSSGVKQWTRASGVAASYTTSYSTVSDPSGNVYSIGTTDGTLDGETFNGTVNWDTNMFIIKYDSNGNKQWTRLSGQANGNINPKSITIDSIGNVYLTGGTASGLDGQNYTGSEGYFLMKYNSSGIKQWTIVFAGPTPSAVAFDNMNSKIFITGFIFNLNSMDGIARTGTEDAFLIKLDSNGNKLWTKLLGSPGQRLNSNSVSVDTSGNAYITGLSSASIDGQTKSGGYYDLLIAKYDPNGNRVWTRLLGVTGDFFSVNNRSAIGNGISVTKDSNLFITGSTTGNLDGQSHSDVLSGSAKNLFLTKYDLDGNKKWTTLSGSKGYTIEINGLTTDSTNHPYVTGYTNGPLNGEAYIGTPKSLSNLFIIKF</sequence>
<protein>
    <recommendedName>
        <fullName evidence="3">Beta-propeller repeat protein</fullName>
    </recommendedName>
</protein>
<dbReference type="Pfam" id="PF06739">
    <property type="entry name" value="SBBP"/>
    <property type="match status" value="5"/>
</dbReference>